<evidence type="ECO:0008006" key="12">
    <source>
        <dbReference type="Google" id="ProtNLM"/>
    </source>
</evidence>
<feature type="compositionally biased region" description="Polar residues" evidence="7">
    <location>
        <begin position="212"/>
        <end position="221"/>
    </location>
</feature>
<evidence type="ECO:0000256" key="5">
    <source>
        <dbReference type="ARBA" id="ARBA00023098"/>
    </source>
</evidence>
<evidence type="ECO:0000256" key="7">
    <source>
        <dbReference type="SAM" id="MobiDB-lite"/>
    </source>
</evidence>
<dbReference type="GO" id="GO:0006629">
    <property type="term" value="P:lipid metabolic process"/>
    <property type="evidence" value="ECO:0007669"/>
    <property type="project" value="UniProtKB-KW"/>
</dbReference>
<accession>A0A834LLI1</accession>
<dbReference type="OrthoDB" id="3990054at2759"/>
<feature type="region of interest" description="Disordered" evidence="7">
    <location>
        <begin position="175"/>
        <end position="221"/>
    </location>
</feature>
<keyword evidence="3" id="KW-0256">Endoplasmic reticulum</keyword>
<evidence type="ECO:0000256" key="8">
    <source>
        <dbReference type="SAM" id="Phobius"/>
    </source>
</evidence>
<feature type="compositionally biased region" description="Low complexity" evidence="7">
    <location>
        <begin position="196"/>
        <end position="205"/>
    </location>
</feature>
<feature type="signal peptide" evidence="9">
    <location>
        <begin position="1"/>
        <end position="24"/>
    </location>
</feature>
<keyword evidence="6 8" id="KW-0472">Membrane</keyword>
<evidence type="ECO:0000313" key="11">
    <source>
        <dbReference type="Proteomes" id="UP000626092"/>
    </source>
</evidence>
<evidence type="ECO:0000313" key="10">
    <source>
        <dbReference type="EMBL" id="KAF7143932.1"/>
    </source>
</evidence>
<evidence type="ECO:0000256" key="2">
    <source>
        <dbReference type="ARBA" id="ARBA00022692"/>
    </source>
</evidence>
<feature type="transmembrane region" description="Helical" evidence="8">
    <location>
        <begin position="88"/>
        <end position="107"/>
    </location>
</feature>
<keyword evidence="9" id="KW-0732">Signal</keyword>
<evidence type="ECO:0000256" key="1">
    <source>
        <dbReference type="ARBA" id="ARBA00004477"/>
    </source>
</evidence>
<keyword evidence="5" id="KW-0443">Lipid metabolism</keyword>
<sequence length="221" mass="25416">MLRFRSLPFRLMRTIFMGIPLLLGITEETQKITIPILKHKEGYPRTEAIRISMVPRASTSFVPQLYEAEIIINSQPPWSREIVRRWKWTFCVWTSIHIYIMLLIILVRCFKPLIFPITAITATRTSPTDRGDEQEVKTTEVRKDPWLREGRKEEREVSEALRRWKQSRSERKAMLLRGVSPASSTSNITREEPFVAAATTTTTTTEEVGDSESVTFGGSTG</sequence>
<dbReference type="PANTHER" id="PTHR21212">
    <property type="entry name" value="BERNARDINELLI-SEIP CONGENITAL LIPODYSTROPHY 2 HOMOLOG BSCL2 PROTEIN"/>
    <property type="match status" value="1"/>
</dbReference>
<dbReference type="GO" id="GO:0005789">
    <property type="term" value="C:endoplasmic reticulum membrane"/>
    <property type="evidence" value="ECO:0007669"/>
    <property type="project" value="UniProtKB-SubCell"/>
</dbReference>
<proteinExistence type="predicted"/>
<dbReference type="InterPro" id="IPR009617">
    <property type="entry name" value="Seipin"/>
</dbReference>
<dbReference type="Pfam" id="PF06775">
    <property type="entry name" value="Seipin"/>
    <property type="match status" value="1"/>
</dbReference>
<name>A0A834LLI1_RHOSS</name>
<comment type="caution">
    <text evidence="10">The sequence shown here is derived from an EMBL/GenBank/DDBJ whole genome shotgun (WGS) entry which is preliminary data.</text>
</comment>
<evidence type="ECO:0000256" key="4">
    <source>
        <dbReference type="ARBA" id="ARBA00022989"/>
    </source>
</evidence>
<dbReference type="EMBL" id="WJXA01000005">
    <property type="protein sequence ID" value="KAF7143932.1"/>
    <property type="molecule type" value="Genomic_DNA"/>
</dbReference>
<dbReference type="Proteomes" id="UP000626092">
    <property type="component" value="Unassembled WGS sequence"/>
</dbReference>
<dbReference type="PANTHER" id="PTHR21212:SF5">
    <property type="entry name" value="SEIPIN-1"/>
    <property type="match status" value="1"/>
</dbReference>
<organism evidence="10 11">
    <name type="scientific">Rhododendron simsii</name>
    <name type="common">Sims's rhododendron</name>
    <dbReference type="NCBI Taxonomy" id="118357"/>
    <lineage>
        <taxon>Eukaryota</taxon>
        <taxon>Viridiplantae</taxon>
        <taxon>Streptophyta</taxon>
        <taxon>Embryophyta</taxon>
        <taxon>Tracheophyta</taxon>
        <taxon>Spermatophyta</taxon>
        <taxon>Magnoliopsida</taxon>
        <taxon>eudicotyledons</taxon>
        <taxon>Gunneridae</taxon>
        <taxon>Pentapetalae</taxon>
        <taxon>asterids</taxon>
        <taxon>Ericales</taxon>
        <taxon>Ericaceae</taxon>
        <taxon>Ericoideae</taxon>
        <taxon>Rhodoreae</taxon>
        <taxon>Rhododendron</taxon>
    </lineage>
</organism>
<dbReference type="AlphaFoldDB" id="A0A834LLI1"/>
<keyword evidence="11" id="KW-1185">Reference proteome</keyword>
<comment type="subcellular location">
    <subcellularLocation>
        <location evidence="1">Endoplasmic reticulum membrane</location>
        <topology evidence="1">Multi-pass membrane protein</topology>
    </subcellularLocation>
</comment>
<evidence type="ECO:0000256" key="6">
    <source>
        <dbReference type="ARBA" id="ARBA00023136"/>
    </source>
</evidence>
<evidence type="ECO:0000256" key="9">
    <source>
        <dbReference type="SAM" id="SignalP"/>
    </source>
</evidence>
<reference evidence="10" key="1">
    <citation type="submission" date="2019-11" db="EMBL/GenBank/DDBJ databases">
        <authorList>
            <person name="Liu Y."/>
            <person name="Hou J."/>
            <person name="Li T.-Q."/>
            <person name="Guan C.-H."/>
            <person name="Wu X."/>
            <person name="Wu H.-Z."/>
            <person name="Ling F."/>
            <person name="Zhang R."/>
            <person name="Shi X.-G."/>
            <person name="Ren J.-P."/>
            <person name="Chen E.-F."/>
            <person name="Sun J.-M."/>
        </authorList>
    </citation>
    <scope>NUCLEOTIDE SEQUENCE</scope>
    <source>
        <strain evidence="10">Adult_tree_wgs_1</strain>
        <tissue evidence="10">Leaves</tissue>
    </source>
</reference>
<gene>
    <name evidence="10" type="ORF">RHSIM_Rhsim05G0146000</name>
</gene>
<protein>
    <recommendedName>
        <fullName evidence="12">Transmembrane protein</fullName>
    </recommendedName>
</protein>
<dbReference type="CDD" id="cd23995">
    <property type="entry name" value="Seipin_BSCL2_like"/>
    <property type="match status" value="1"/>
</dbReference>
<keyword evidence="2 8" id="KW-0812">Transmembrane</keyword>
<evidence type="ECO:0000256" key="3">
    <source>
        <dbReference type="ARBA" id="ARBA00022824"/>
    </source>
</evidence>
<dbReference type="GO" id="GO:0140042">
    <property type="term" value="P:lipid droplet formation"/>
    <property type="evidence" value="ECO:0007669"/>
    <property type="project" value="UniProtKB-ARBA"/>
</dbReference>
<feature type="chain" id="PRO_5032607580" description="Transmembrane protein" evidence="9">
    <location>
        <begin position="25"/>
        <end position="221"/>
    </location>
</feature>
<keyword evidence="4 8" id="KW-1133">Transmembrane helix</keyword>